<keyword evidence="1" id="KW-1185">Reference proteome</keyword>
<reference evidence="2" key="1">
    <citation type="submission" date="2025-08" db="UniProtKB">
        <authorList>
            <consortium name="RefSeq"/>
        </authorList>
    </citation>
    <scope>IDENTIFICATION</scope>
    <source>
        <tissue evidence="2">Gonad</tissue>
    </source>
</reference>
<dbReference type="AlphaFoldDB" id="A0A6P5A3U0"/>
<dbReference type="OrthoDB" id="10502641at2759"/>
<dbReference type="GeneID" id="109480173"/>
<name>A0A6P5A3U0_BRABE</name>
<dbReference type="Proteomes" id="UP000515135">
    <property type="component" value="Unplaced"/>
</dbReference>
<dbReference type="KEGG" id="bbel:109480173"/>
<evidence type="ECO:0000313" key="1">
    <source>
        <dbReference type="Proteomes" id="UP000515135"/>
    </source>
</evidence>
<dbReference type="RefSeq" id="XP_019637897.1">
    <property type="nucleotide sequence ID" value="XM_019782338.1"/>
</dbReference>
<protein>
    <submittedName>
        <fullName evidence="2">Uncharacterized protein LOC109480173</fullName>
    </submittedName>
</protein>
<proteinExistence type="predicted"/>
<sequence length="331" mass="37303">MNVLKIILVRDFTESSTAFLSSLENGEMMKMSEETNNIDRIGDYKLYEYSCNTLSGTIIFTPEGDDERAIVEHFRRDDTPYASLPVSVLDENKSHRSSISSFSDMKFLHHVLGIIIRATGTINKRLRIYLAARNESTLEAGNKLIKGVVDGLELDIEPFHAPSRRHEELLREKLSTNWPCKVLCCVDKSARNIILHDTESDEASQIVRPAEDICGKDGVLLLLCGHRDIDGSDLYDKKHFSTAFLCYQPKLREIAASGRFLSMESKLNESQKKAVLEWIQRPPDDSMKQPSNEGTVQCPTNQEITQNAARKQSTGIFANLLSKFANTENVT</sequence>
<accession>A0A6P5A3U0</accession>
<evidence type="ECO:0000313" key="2">
    <source>
        <dbReference type="RefSeq" id="XP_019637897.1"/>
    </source>
</evidence>
<gene>
    <name evidence="2" type="primary">LOC109480173</name>
</gene>
<organism evidence="1 2">
    <name type="scientific">Branchiostoma belcheri</name>
    <name type="common">Amphioxus</name>
    <dbReference type="NCBI Taxonomy" id="7741"/>
    <lineage>
        <taxon>Eukaryota</taxon>
        <taxon>Metazoa</taxon>
        <taxon>Chordata</taxon>
        <taxon>Cephalochordata</taxon>
        <taxon>Leptocardii</taxon>
        <taxon>Amphioxiformes</taxon>
        <taxon>Branchiostomatidae</taxon>
        <taxon>Branchiostoma</taxon>
    </lineage>
</organism>